<dbReference type="GO" id="GO:0030424">
    <property type="term" value="C:axon"/>
    <property type="evidence" value="ECO:0007669"/>
    <property type="project" value="TreeGrafter"/>
</dbReference>
<evidence type="ECO:0000256" key="7">
    <source>
        <dbReference type="ARBA" id="ARBA00023224"/>
    </source>
</evidence>
<sequence length="397" mass="45770">MKVLTVNDILNPLRITSKIFGVLPFTTKNGRLVPSKSGLLQIVVYTSIYLYCAVPHYANYKLVARGELSSFKTLKFVVIVRDLGSVIQMIIAFLYIKVFFMRYIASKTLIDYVDAELLEMGQTKAFAASGCKIRTTIVILIFVVHFVYNIFSIVLNYQNDLSTFVTLVYPRVVTNNLILTFYAIVLILEDRFKFINDIITLEKKKSQESTNYPSELDVCGKINQLVRLHGSLVKISRTMNTIFCLGLFFKIGVTFLCMVGDLYIVTYMFFHHMVAKYWKPCLFILRNQLIYIFDICYLVRRTSRICYEANRTINVLLGLEIRVSRENERNLVMAAALKLERNHLKMTAYNLFALDCPLLFAIFGTTVSYLFIMIQLDKGRENFALFSVNNSNFSLEI</sequence>
<dbReference type="GO" id="GO:0008049">
    <property type="term" value="P:male courtship behavior"/>
    <property type="evidence" value="ECO:0007669"/>
    <property type="project" value="TreeGrafter"/>
</dbReference>
<keyword evidence="6 8" id="KW-0675">Receptor</keyword>
<keyword evidence="4 8" id="KW-1133">Transmembrane helix</keyword>
<evidence type="ECO:0000256" key="6">
    <source>
        <dbReference type="ARBA" id="ARBA00023170"/>
    </source>
</evidence>
<dbReference type="GO" id="GO:0050909">
    <property type="term" value="P:sensory perception of taste"/>
    <property type="evidence" value="ECO:0007669"/>
    <property type="project" value="InterPro"/>
</dbReference>
<keyword evidence="5 8" id="KW-0472">Membrane</keyword>
<keyword evidence="10" id="KW-1185">Reference proteome</keyword>
<dbReference type="GO" id="GO:0007635">
    <property type="term" value="P:chemosensory behavior"/>
    <property type="evidence" value="ECO:0007669"/>
    <property type="project" value="TreeGrafter"/>
</dbReference>
<dbReference type="InterPro" id="IPR013604">
    <property type="entry name" value="7TM_chemorcpt"/>
</dbReference>
<evidence type="ECO:0000256" key="5">
    <source>
        <dbReference type="ARBA" id="ARBA00023136"/>
    </source>
</evidence>
<comment type="similarity">
    <text evidence="8">Belongs to the insect chemoreceptor superfamily. Gustatory receptor (GR) family.</text>
</comment>
<evidence type="ECO:0000256" key="8">
    <source>
        <dbReference type="RuleBase" id="RU363108"/>
    </source>
</evidence>
<proteinExistence type="inferred from homology"/>
<dbReference type="PANTHER" id="PTHR21143">
    <property type="entry name" value="INVERTEBRATE GUSTATORY RECEPTOR"/>
    <property type="match status" value="1"/>
</dbReference>
<comment type="caution">
    <text evidence="9">The sequence shown here is derived from an EMBL/GenBank/DDBJ whole genome shotgun (WGS) entry which is preliminary data.</text>
</comment>
<evidence type="ECO:0000256" key="4">
    <source>
        <dbReference type="ARBA" id="ARBA00022989"/>
    </source>
</evidence>
<gene>
    <name evidence="9" type="ORF">Zmor_021965</name>
</gene>
<evidence type="ECO:0000256" key="3">
    <source>
        <dbReference type="ARBA" id="ARBA00022692"/>
    </source>
</evidence>
<evidence type="ECO:0000313" key="10">
    <source>
        <dbReference type="Proteomes" id="UP001168821"/>
    </source>
</evidence>
<dbReference type="GO" id="GO:0005886">
    <property type="term" value="C:plasma membrane"/>
    <property type="evidence" value="ECO:0007669"/>
    <property type="project" value="UniProtKB-SubCell"/>
</dbReference>
<feature type="transmembrane region" description="Helical" evidence="8">
    <location>
        <begin position="137"/>
        <end position="157"/>
    </location>
</feature>
<evidence type="ECO:0000256" key="1">
    <source>
        <dbReference type="ARBA" id="ARBA00004651"/>
    </source>
</evidence>
<dbReference type="Pfam" id="PF08395">
    <property type="entry name" value="7tm_7"/>
    <property type="match status" value="1"/>
</dbReference>
<dbReference type="GO" id="GO:0030425">
    <property type="term" value="C:dendrite"/>
    <property type="evidence" value="ECO:0007669"/>
    <property type="project" value="TreeGrafter"/>
</dbReference>
<keyword evidence="7 8" id="KW-0807">Transducer</keyword>
<dbReference type="AlphaFoldDB" id="A0AA38I6T3"/>
<feature type="transmembrane region" description="Helical" evidence="8">
    <location>
        <begin position="277"/>
        <end position="299"/>
    </location>
</feature>
<feature type="transmembrane region" description="Helical" evidence="8">
    <location>
        <begin position="348"/>
        <end position="372"/>
    </location>
</feature>
<feature type="transmembrane region" description="Helical" evidence="8">
    <location>
        <begin position="169"/>
        <end position="188"/>
    </location>
</feature>
<comment type="subcellular location">
    <subcellularLocation>
        <location evidence="1 8">Cell membrane</location>
        <topology evidence="1 8">Multi-pass membrane protein</topology>
    </subcellularLocation>
</comment>
<dbReference type="GO" id="GO:0007165">
    <property type="term" value="P:signal transduction"/>
    <property type="evidence" value="ECO:0007669"/>
    <property type="project" value="UniProtKB-KW"/>
</dbReference>
<feature type="transmembrane region" description="Helical" evidence="8">
    <location>
        <begin position="78"/>
        <end position="100"/>
    </location>
</feature>
<feature type="transmembrane region" description="Helical" evidence="8">
    <location>
        <begin position="38"/>
        <end position="58"/>
    </location>
</feature>
<comment type="function">
    <text evidence="8">Gustatory receptor which mediates acceptance or avoidance behavior, depending on its substrates.</text>
</comment>
<keyword evidence="2 8" id="KW-1003">Cell membrane</keyword>
<accession>A0AA38I6T3</accession>
<keyword evidence="3 8" id="KW-0812">Transmembrane</keyword>
<evidence type="ECO:0000256" key="2">
    <source>
        <dbReference type="ARBA" id="ARBA00022475"/>
    </source>
</evidence>
<protein>
    <recommendedName>
        <fullName evidence="8">Gustatory receptor</fullName>
    </recommendedName>
</protein>
<evidence type="ECO:0000313" key="9">
    <source>
        <dbReference type="EMBL" id="KAJ3650267.1"/>
    </source>
</evidence>
<dbReference type="EMBL" id="JALNTZ010000006">
    <property type="protein sequence ID" value="KAJ3650267.1"/>
    <property type="molecule type" value="Genomic_DNA"/>
</dbReference>
<dbReference type="PANTHER" id="PTHR21143:SF104">
    <property type="entry name" value="GUSTATORY RECEPTOR 8A-RELATED"/>
    <property type="match status" value="1"/>
</dbReference>
<dbReference type="Proteomes" id="UP001168821">
    <property type="component" value="Unassembled WGS sequence"/>
</dbReference>
<dbReference type="GO" id="GO:0043025">
    <property type="term" value="C:neuronal cell body"/>
    <property type="evidence" value="ECO:0007669"/>
    <property type="project" value="TreeGrafter"/>
</dbReference>
<reference evidence="9" key="1">
    <citation type="journal article" date="2023" name="G3 (Bethesda)">
        <title>Whole genome assemblies of Zophobas morio and Tenebrio molitor.</title>
        <authorList>
            <person name="Kaur S."/>
            <person name="Stinson S.A."/>
            <person name="diCenzo G.C."/>
        </authorList>
    </citation>
    <scope>NUCLEOTIDE SEQUENCE</scope>
    <source>
        <strain evidence="9">QUZm001</strain>
    </source>
</reference>
<feature type="transmembrane region" description="Helical" evidence="8">
    <location>
        <begin position="242"/>
        <end position="265"/>
    </location>
</feature>
<name>A0AA38I6T3_9CUCU</name>
<organism evidence="9 10">
    <name type="scientific">Zophobas morio</name>
    <dbReference type="NCBI Taxonomy" id="2755281"/>
    <lineage>
        <taxon>Eukaryota</taxon>
        <taxon>Metazoa</taxon>
        <taxon>Ecdysozoa</taxon>
        <taxon>Arthropoda</taxon>
        <taxon>Hexapoda</taxon>
        <taxon>Insecta</taxon>
        <taxon>Pterygota</taxon>
        <taxon>Neoptera</taxon>
        <taxon>Endopterygota</taxon>
        <taxon>Coleoptera</taxon>
        <taxon>Polyphaga</taxon>
        <taxon>Cucujiformia</taxon>
        <taxon>Tenebrionidae</taxon>
        <taxon>Zophobas</taxon>
    </lineage>
</organism>